<reference evidence="3" key="1">
    <citation type="submission" date="2021-02" db="EMBL/GenBank/DDBJ databases">
        <authorList>
            <person name="Nowell W R."/>
        </authorList>
    </citation>
    <scope>NUCLEOTIDE SEQUENCE</scope>
</reference>
<dbReference type="SUPFAM" id="SSF53098">
    <property type="entry name" value="Ribonuclease H-like"/>
    <property type="match status" value="1"/>
</dbReference>
<comment type="caution">
    <text evidence="3">The sequence shown here is derived from an EMBL/GenBank/DDBJ whole genome shotgun (WGS) entry which is preliminary data.</text>
</comment>
<feature type="domain" description="HAT C-terminal dimerisation" evidence="2">
    <location>
        <begin position="65"/>
        <end position="112"/>
    </location>
</feature>
<organism evidence="3 4">
    <name type="scientific">Rotaria magnacalcarata</name>
    <dbReference type="NCBI Taxonomy" id="392030"/>
    <lineage>
        <taxon>Eukaryota</taxon>
        <taxon>Metazoa</taxon>
        <taxon>Spiralia</taxon>
        <taxon>Gnathifera</taxon>
        <taxon>Rotifera</taxon>
        <taxon>Eurotatoria</taxon>
        <taxon>Bdelloidea</taxon>
        <taxon>Philodinida</taxon>
        <taxon>Philodinidae</taxon>
        <taxon>Rotaria</taxon>
    </lineage>
</organism>
<dbReference type="InterPro" id="IPR012337">
    <property type="entry name" value="RNaseH-like_sf"/>
</dbReference>
<dbReference type="EMBL" id="CAJOBH010050854">
    <property type="protein sequence ID" value="CAF4378537.1"/>
    <property type="molecule type" value="Genomic_DNA"/>
</dbReference>
<evidence type="ECO:0000313" key="3">
    <source>
        <dbReference type="EMBL" id="CAF4378537.1"/>
    </source>
</evidence>
<evidence type="ECO:0000259" key="2">
    <source>
        <dbReference type="Pfam" id="PF05699"/>
    </source>
</evidence>
<proteinExistence type="predicted"/>
<feature type="region of interest" description="Disordered" evidence="1">
    <location>
        <begin position="129"/>
        <end position="148"/>
    </location>
</feature>
<dbReference type="AlphaFoldDB" id="A0A8S2V595"/>
<sequence length="148" mass="16788">MGRSQQRASVLNDFHTILSECHAMTHEEANVKYYGDISLCASVNSVTYEDTDSEVTSMVSMIESCAQLVLCIPVTNTCVERIFSDSGNTIASRRTRLQTSKVNQILFIRQNLSTLRELFPPSVEQLRKRATSCTSTTSTKKKRFKRRR</sequence>
<dbReference type="InterPro" id="IPR008906">
    <property type="entry name" value="HATC_C_dom"/>
</dbReference>
<dbReference type="GO" id="GO:0046983">
    <property type="term" value="F:protein dimerization activity"/>
    <property type="evidence" value="ECO:0007669"/>
    <property type="project" value="InterPro"/>
</dbReference>
<evidence type="ECO:0000256" key="1">
    <source>
        <dbReference type="SAM" id="MobiDB-lite"/>
    </source>
</evidence>
<protein>
    <recommendedName>
        <fullName evidence="2">HAT C-terminal dimerisation domain-containing protein</fullName>
    </recommendedName>
</protein>
<name>A0A8S2V595_9BILA</name>
<accession>A0A8S2V595</accession>
<dbReference type="Proteomes" id="UP000681967">
    <property type="component" value="Unassembled WGS sequence"/>
</dbReference>
<gene>
    <name evidence="3" type="ORF">BYL167_LOCUS30635</name>
</gene>
<feature type="compositionally biased region" description="Basic residues" evidence="1">
    <location>
        <begin position="139"/>
        <end position="148"/>
    </location>
</feature>
<dbReference type="Pfam" id="PF05699">
    <property type="entry name" value="Dimer_Tnp_hAT"/>
    <property type="match status" value="1"/>
</dbReference>
<evidence type="ECO:0000313" key="4">
    <source>
        <dbReference type="Proteomes" id="UP000681967"/>
    </source>
</evidence>